<comment type="caution">
    <text evidence="2">The sequence shown here is derived from an EMBL/GenBank/DDBJ whole genome shotgun (WGS) entry which is preliminary data.</text>
</comment>
<gene>
    <name evidence="2" type="ORF">EDS130_LOCUS28289</name>
    <name evidence="3" type="ORF">XAT740_LOCUS50617</name>
</gene>
<evidence type="ECO:0000313" key="3">
    <source>
        <dbReference type="EMBL" id="CAF1623772.1"/>
    </source>
</evidence>
<dbReference type="EMBL" id="CAJNOR010007816">
    <property type="protein sequence ID" value="CAF1623772.1"/>
    <property type="molecule type" value="Genomic_DNA"/>
</dbReference>
<protein>
    <submittedName>
        <fullName evidence="2">Uncharacterized protein</fullName>
    </submittedName>
</protein>
<feature type="signal peptide" evidence="1">
    <location>
        <begin position="1"/>
        <end position="17"/>
    </location>
</feature>
<evidence type="ECO:0000313" key="5">
    <source>
        <dbReference type="Proteomes" id="UP000663852"/>
    </source>
</evidence>
<organism evidence="2 5">
    <name type="scientific">Adineta ricciae</name>
    <name type="common">Rotifer</name>
    <dbReference type="NCBI Taxonomy" id="249248"/>
    <lineage>
        <taxon>Eukaryota</taxon>
        <taxon>Metazoa</taxon>
        <taxon>Spiralia</taxon>
        <taxon>Gnathifera</taxon>
        <taxon>Rotifera</taxon>
        <taxon>Eurotatoria</taxon>
        <taxon>Bdelloidea</taxon>
        <taxon>Adinetida</taxon>
        <taxon>Adinetidae</taxon>
        <taxon>Adineta</taxon>
    </lineage>
</organism>
<keyword evidence="1" id="KW-0732">Signal</keyword>
<dbReference type="PANTHER" id="PTHR42972:SF8">
    <property type="entry name" value="POLYHYDROXYBUTYRATE DEPOLYMERASE"/>
    <property type="match status" value="1"/>
</dbReference>
<name>A0A815AN33_ADIRI</name>
<dbReference type="EMBL" id="CAJNOJ010000183">
    <property type="protein sequence ID" value="CAF1256750.1"/>
    <property type="molecule type" value="Genomic_DNA"/>
</dbReference>
<accession>A0A815AN33</accession>
<dbReference type="Proteomes" id="UP000663852">
    <property type="component" value="Unassembled WGS sequence"/>
</dbReference>
<sequence length="369" mass="40626">MWTIFVTIILLGSRIEAIPRTDVTVSGLSSGAAMTAQLHLVYSSTISGSGVLAGPPYYCARGNSKNVDECLYGPAKSIPVETLIRQLQSYASAGTADPTSNIKNDPVYIFTGKYDPVVFPDVVKLNTKVFLSFGANIKPNYEMHATHGYATENFGGPCEIPDLKYFINNCSFNLAYDVLNHIFGGNLTKPGQTVPLTGQFITFDQPALMSPESVEIRGVRCKSIFSYWANWLKVPIGTSKLPGLVDITSTNSSSFDKEGYVYYPTNCVKEKKCPIHVALHGCLQGKWRIGDVFAKKTGYLEVAELNNIIIIFPQIIASHVNPSNKEGCWDWWGYSSPNYANKLGIEMAGVKKMIDSFRSINTALHPFEK</sequence>
<dbReference type="OrthoDB" id="6020543at2759"/>
<dbReference type="Gene3D" id="3.40.50.1820">
    <property type="entry name" value="alpha/beta hydrolase"/>
    <property type="match status" value="2"/>
</dbReference>
<evidence type="ECO:0000313" key="4">
    <source>
        <dbReference type="Proteomes" id="UP000663828"/>
    </source>
</evidence>
<reference evidence="2" key="1">
    <citation type="submission" date="2021-02" db="EMBL/GenBank/DDBJ databases">
        <authorList>
            <person name="Nowell W R."/>
        </authorList>
    </citation>
    <scope>NUCLEOTIDE SEQUENCE</scope>
</reference>
<dbReference type="PANTHER" id="PTHR42972">
    <property type="entry name" value="TOL-PAL SYSTEM PROTEIN TOLB"/>
    <property type="match status" value="1"/>
</dbReference>
<keyword evidence="4" id="KW-1185">Reference proteome</keyword>
<dbReference type="Proteomes" id="UP000663828">
    <property type="component" value="Unassembled WGS sequence"/>
</dbReference>
<evidence type="ECO:0000256" key="1">
    <source>
        <dbReference type="SAM" id="SignalP"/>
    </source>
</evidence>
<feature type="chain" id="PRO_5035686087" evidence="1">
    <location>
        <begin position="18"/>
        <end position="369"/>
    </location>
</feature>
<dbReference type="InterPro" id="IPR029058">
    <property type="entry name" value="AB_hydrolase_fold"/>
</dbReference>
<evidence type="ECO:0000313" key="2">
    <source>
        <dbReference type="EMBL" id="CAF1256750.1"/>
    </source>
</evidence>
<dbReference type="SUPFAM" id="SSF53474">
    <property type="entry name" value="alpha/beta-Hydrolases"/>
    <property type="match status" value="1"/>
</dbReference>
<proteinExistence type="predicted"/>
<dbReference type="AlphaFoldDB" id="A0A815AN33"/>